<dbReference type="PANTHER" id="PTHR43721">
    <property type="entry name" value="ELONGATION FACTOR TU-RELATED"/>
    <property type="match status" value="1"/>
</dbReference>
<keyword evidence="6 10" id="KW-0460">Magnesium</keyword>
<dbReference type="InterPro" id="IPR005225">
    <property type="entry name" value="Small_GTP-bd"/>
</dbReference>
<feature type="binding site" evidence="10">
    <location>
        <begin position="81"/>
        <end position="85"/>
    </location>
    <ligand>
        <name>GTP</name>
        <dbReference type="ChEBI" id="CHEBI:37565"/>
    </ligand>
</feature>
<keyword evidence="3 10" id="KW-0547">Nucleotide-binding</keyword>
<evidence type="ECO:0000256" key="9">
    <source>
        <dbReference type="ARBA" id="ARBA00029554"/>
    </source>
</evidence>
<dbReference type="EC" id="3.6.5.3" evidence="10"/>
<dbReference type="InterPro" id="IPR033720">
    <property type="entry name" value="EFTU_2"/>
</dbReference>
<comment type="similarity">
    <text evidence="1 10">Belongs to the TRAFAC class translation factor GTPase superfamily. Classic translation factor GTPase family. EF-Tu/EF-1A subfamily.</text>
</comment>
<dbReference type="NCBIfam" id="NF009373">
    <property type="entry name" value="PRK12736.1"/>
    <property type="match status" value="1"/>
</dbReference>
<evidence type="ECO:0000256" key="8">
    <source>
        <dbReference type="ARBA" id="ARBA00023134"/>
    </source>
</evidence>
<dbReference type="InterPro" id="IPR050055">
    <property type="entry name" value="EF-Tu_GTPase"/>
</dbReference>
<keyword evidence="5 10" id="KW-0378">Hydrolase</keyword>
<keyword evidence="2 10" id="KW-0963">Cytoplasm</keyword>
<dbReference type="EMBL" id="FOXU01000007">
    <property type="protein sequence ID" value="SFQ65626.1"/>
    <property type="molecule type" value="Genomic_DNA"/>
</dbReference>
<comment type="catalytic activity">
    <reaction evidence="10">
        <text>GTP + H2O = GDP + phosphate + H(+)</text>
        <dbReference type="Rhea" id="RHEA:19669"/>
        <dbReference type="ChEBI" id="CHEBI:15377"/>
        <dbReference type="ChEBI" id="CHEBI:15378"/>
        <dbReference type="ChEBI" id="CHEBI:37565"/>
        <dbReference type="ChEBI" id="CHEBI:43474"/>
        <dbReference type="ChEBI" id="CHEBI:58189"/>
        <dbReference type="EC" id="3.6.5.3"/>
    </reaction>
</comment>
<dbReference type="InterPro" id="IPR000795">
    <property type="entry name" value="T_Tr_GTP-bd_dom"/>
</dbReference>
<proteinExistence type="inferred from homology"/>
<evidence type="ECO:0000256" key="5">
    <source>
        <dbReference type="ARBA" id="ARBA00022801"/>
    </source>
</evidence>
<dbReference type="InterPro" id="IPR004161">
    <property type="entry name" value="EFTu-like_2"/>
</dbReference>
<keyword evidence="13" id="KW-1185">Reference proteome</keyword>
<feature type="binding site" evidence="10">
    <location>
        <begin position="19"/>
        <end position="26"/>
    </location>
    <ligand>
        <name>GTP</name>
        <dbReference type="ChEBI" id="CHEBI:37565"/>
    </ligand>
</feature>
<dbReference type="GO" id="GO:0003746">
    <property type="term" value="F:translation elongation factor activity"/>
    <property type="evidence" value="ECO:0007669"/>
    <property type="project" value="UniProtKB-UniRule"/>
</dbReference>
<dbReference type="GO" id="GO:0000287">
    <property type="term" value="F:magnesium ion binding"/>
    <property type="evidence" value="ECO:0007669"/>
    <property type="project" value="UniProtKB-UniRule"/>
</dbReference>
<dbReference type="Pfam" id="PF00009">
    <property type="entry name" value="GTP_EFTU"/>
    <property type="match status" value="1"/>
</dbReference>
<dbReference type="PRINTS" id="PR00315">
    <property type="entry name" value="ELONGATNFCT"/>
</dbReference>
<dbReference type="InterPro" id="IPR031157">
    <property type="entry name" value="G_TR_CS"/>
</dbReference>
<comment type="function">
    <text evidence="10">GTP hydrolase that promotes the GTP-dependent binding of aminoacyl-tRNA to the A-site of ribosomes during protein biosynthesis.</text>
</comment>
<organism evidence="12 13">
    <name type="scientific">Psychrobacillus psychrotolerans</name>
    <dbReference type="NCBI Taxonomy" id="126156"/>
    <lineage>
        <taxon>Bacteria</taxon>
        <taxon>Bacillati</taxon>
        <taxon>Bacillota</taxon>
        <taxon>Bacilli</taxon>
        <taxon>Bacillales</taxon>
        <taxon>Bacillaceae</taxon>
        <taxon>Psychrobacillus</taxon>
    </lineage>
</organism>
<reference evidence="13" key="1">
    <citation type="submission" date="2016-10" db="EMBL/GenBank/DDBJ databases">
        <authorList>
            <person name="Varghese N."/>
            <person name="Submissions S."/>
        </authorList>
    </citation>
    <scope>NUCLEOTIDE SEQUENCE [LARGE SCALE GENOMIC DNA]</scope>
    <source>
        <strain evidence="13">DSM 11706</strain>
    </source>
</reference>
<dbReference type="PROSITE" id="PS00301">
    <property type="entry name" value="G_TR_1"/>
    <property type="match status" value="1"/>
</dbReference>
<dbReference type="SUPFAM" id="SSF50465">
    <property type="entry name" value="EF-Tu/eEF-1alpha/eIF2-gamma C-terminal domain"/>
    <property type="match status" value="1"/>
</dbReference>
<dbReference type="PANTHER" id="PTHR43721:SF22">
    <property type="entry name" value="ELONGATION FACTOR TU, MITOCHONDRIAL"/>
    <property type="match status" value="1"/>
</dbReference>
<evidence type="ECO:0000256" key="1">
    <source>
        <dbReference type="ARBA" id="ARBA00007249"/>
    </source>
</evidence>
<comment type="subcellular location">
    <subcellularLocation>
        <location evidence="10">Cytoplasm</location>
    </subcellularLocation>
</comment>
<keyword evidence="7 10" id="KW-0648">Protein biosynthesis</keyword>
<dbReference type="CDD" id="cd03707">
    <property type="entry name" value="EFTU_III"/>
    <property type="match status" value="1"/>
</dbReference>
<dbReference type="NCBIfam" id="TIGR00485">
    <property type="entry name" value="EF-Tu"/>
    <property type="match status" value="1"/>
</dbReference>
<evidence type="ECO:0000256" key="2">
    <source>
        <dbReference type="ARBA" id="ARBA00022490"/>
    </source>
</evidence>
<protein>
    <recommendedName>
        <fullName evidence="9 10">Elongation factor Tu</fullName>
        <shortName evidence="10">EF-Tu</shortName>
        <ecNumber evidence="10">3.6.5.3</ecNumber>
    </recommendedName>
</protein>
<dbReference type="AlphaFoldDB" id="A0A1I6AA68"/>
<dbReference type="InterPro" id="IPR027417">
    <property type="entry name" value="P-loop_NTPase"/>
</dbReference>
<sequence length="395" mass="43159">MAKEKFDRSKTHANVGTIGHVDHGKTTLTAAIATVLSKKMGGTAKSYADIDNAPEEKERGITINTSHVEYETETRHYAHVDCPGHADYVKNMITGAAQMDGGILVVSAADGPMPQTREHILLSKQVGVPYLVVFMNKCDMVDDEELLELVEMEVRDLLSEYDFPGDDIPVIKGSALKALEGEAEWEEKIVELMDAVDSYIPTPERQTDKPFMMPVEDVFSITGRGTVATGRVERGQVKIGDVVDIIGITEEAKSTTVTGVEMFRKLLDYAEAGDNIGALLRGVAREDIQRGQVLAKPGTITPHTDFKAEVYVLSKEEGGRHTPFFSNYRPQFYFRTTDVTGVCNLPEGVEMVMPGDNIEMTVSLISPIAIEEGTKFSIREGGRTVGAGVVATITK</sequence>
<dbReference type="OrthoDB" id="9804504at2"/>
<keyword evidence="8 10" id="KW-0342">GTP-binding</keyword>
<dbReference type="SUPFAM" id="SSF52540">
    <property type="entry name" value="P-loop containing nucleoside triphosphate hydrolases"/>
    <property type="match status" value="1"/>
</dbReference>
<gene>
    <name evidence="10" type="primary">tuf</name>
    <name evidence="12" type="ORF">SAMN05421670_3201</name>
</gene>
<dbReference type="NCBIfam" id="TIGR00231">
    <property type="entry name" value="small_GTP"/>
    <property type="match status" value="1"/>
</dbReference>
<dbReference type="Pfam" id="PF03144">
    <property type="entry name" value="GTP_EFTU_D2"/>
    <property type="match status" value="1"/>
</dbReference>
<comment type="subunit">
    <text evidence="10">Monomer.</text>
</comment>
<feature type="binding site" evidence="10">
    <location>
        <begin position="136"/>
        <end position="139"/>
    </location>
    <ligand>
        <name>GTP</name>
        <dbReference type="ChEBI" id="CHEBI:37565"/>
    </ligand>
</feature>
<dbReference type="NCBIfam" id="NF000766">
    <property type="entry name" value="PRK00049.1"/>
    <property type="match status" value="1"/>
</dbReference>
<dbReference type="FunFam" id="2.40.30.10:FF:000001">
    <property type="entry name" value="Elongation factor Tu"/>
    <property type="match status" value="1"/>
</dbReference>
<dbReference type="Gene3D" id="2.40.30.10">
    <property type="entry name" value="Translation factors"/>
    <property type="match status" value="2"/>
</dbReference>
<name>A0A1I6AA68_9BACI</name>
<dbReference type="CDD" id="cd03697">
    <property type="entry name" value="EFTU_II"/>
    <property type="match status" value="1"/>
</dbReference>
<evidence type="ECO:0000256" key="3">
    <source>
        <dbReference type="ARBA" id="ARBA00022741"/>
    </source>
</evidence>
<dbReference type="FunFam" id="3.40.50.300:FF:000003">
    <property type="entry name" value="Elongation factor Tu"/>
    <property type="match status" value="1"/>
</dbReference>
<dbReference type="Gene3D" id="3.40.50.300">
    <property type="entry name" value="P-loop containing nucleotide triphosphate hydrolases"/>
    <property type="match status" value="1"/>
</dbReference>
<dbReference type="Pfam" id="PF03143">
    <property type="entry name" value="GTP_EFTU_D3"/>
    <property type="match status" value="1"/>
</dbReference>
<dbReference type="InterPro" id="IPR009001">
    <property type="entry name" value="Transl_elong_EF1A/Init_IF2_C"/>
</dbReference>
<dbReference type="RefSeq" id="WP_093537867.1">
    <property type="nucleotide sequence ID" value="NZ_CP183885.1"/>
</dbReference>
<evidence type="ECO:0000259" key="11">
    <source>
        <dbReference type="PROSITE" id="PS51722"/>
    </source>
</evidence>
<dbReference type="GO" id="GO:0005525">
    <property type="term" value="F:GTP binding"/>
    <property type="evidence" value="ECO:0007669"/>
    <property type="project" value="UniProtKB-UniRule"/>
</dbReference>
<evidence type="ECO:0000256" key="10">
    <source>
        <dbReference type="HAMAP-Rule" id="MF_00118"/>
    </source>
</evidence>
<feature type="domain" description="Tr-type G" evidence="11">
    <location>
        <begin position="10"/>
        <end position="204"/>
    </location>
</feature>
<dbReference type="Proteomes" id="UP000198734">
    <property type="component" value="Unassembled WGS sequence"/>
</dbReference>
<dbReference type="STRING" id="126156.SAMN05421670_3201"/>
<evidence type="ECO:0000256" key="4">
    <source>
        <dbReference type="ARBA" id="ARBA00022768"/>
    </source>
</evidence>
<dbReference type="PROSITE" id="PS51722">
    <property type="entry name" value="G_TR_2"/>
    <property type="match status" value="1"/>
</dbReference>
<dbReference type="InterPro" id="IPR009000">
    <property type="entry name" value="Transl_B-barrel_sf"/>
</dbReference>
<dbReference type="GO" id="GO:0003924">
    <property type="term" value="F:GTPase activity"/>
    <property type="evidence" value="ECO:0007669"/>
    <property type="project" value="UniProtKB-UniRule"/>
</dbReference>
<evidence type="ECO:0000256" key="7">
    <source>
        <dbReference type="ARBA" id="ARBA00022917"/>
    </source>
</evidence>
<dbReference type="CDD" id="cd01884">
    <property type="entry name" value="EF_Tu"/>
    <property type="match status" value="1"/>
</dbReference>
<accession>A0A1I6AA68</accession>
<dbReference type="HAMAP" id="MF_00118_B">
    <property type="entry name" value="EF_Tu_B"/>
    <property type="match status" value="1"/>
</dbReference>
<evidence type="ECO:0000256" key="6">
    <source>
        <dbReference type="ARBA" id="ARBA00022842"/>
    </source>
</evidence>
<feature type="binding site" evidence="10">
    <location>
        <position position="26"/>
    </location>
    <ligand>
        <name>Mg(2+)</name>
        <dbReference type="ChEBI" id="CHEBI:18420"/>
    </ligand>
</feature>
<keyword evidence="10" id="KW-0479">Metal-binding</keyword>
<dbReference type="InterPro" id="IPR004160">
    <property type="entry name" value="Transl_elong_EFTu/EF1A_C"/>
</dbReference>
<dbReference type="GO" id="GO:0005829">
    <property type="term" value="C:cytosol"/>
    <property type="evidence" value="ECO:0007669"/>
    <property type="project" value="TreeGrafter"/>
</dbReference>
<evidence type="ECO:0000313" key="13">
    <source>
        <dbReference type="Proteomes" id="UP000198734"/>
    </source>
</evidence>
<dbReference type="InterPro" id="IPR041709">
    <property type="entry name" value="EF-Tu_GTP-bd"/>
</dbReference>
<dbReference type="InterPro" id="IPR004541">
    <property type="entry name" value="Transl_elong_EFTu/EF1A_bac/org"/>
</dbReference>
<dbReference type="NCBIfam" id="NF009372">
    <property type="entry name" value="PRK12735.1"/>
    <property type="match status" value="1"/>
</dbReference>
<keyword evidence="4 10" id="KW-0251">Elongation factor</keyword>
<dbReference type="SUPFAM" id="SSF50447">
    <property type="entry name" value="Translation proteins"/>
    <property type="match status" value="1"/>
</dbReference>
<evidence type="ECO:0000313" key="12">
    <source>
        <dbReference type="EMBL" id="SFQ65626.1"/>
    </source>
</evidence>